<reference evidence="3" key="1">
    <citation type="submission" date="2025-08" db="UniProtKB">
        <authorList>
            <consortium name="RefSeq"/>
        </authorList>
    </citation>
    <scope>IDENTIFICATION</scope>
</reference>
<keyword evidence="2" id="KW-1185">Reference proteome</keyword>
<protein>
    <submittedName>
        <fullName evidence="3">Uncharacterized protein LOC106815944 isoform X1</fullName>
    </submittedName>
</protein>
<name>A0ABM1EUU5_PRICU</name>
<dbReference type="Proteomes" id="UP000695022">
    <property type="component" value="Unplaced"/>
</dbReference>
<proteinExistence type="predicted"/>
<sequence>MEFRYYNILVIDTLASDPIAISDIYFQVTGECTDMCNINAYCDTEGATPTCVCRDGWLGDGIYCYHTNTICDLDFGYGTVCGGDAIHGGCYADENAIEINFKCLCFPGWLHASTPPCSELDPSVTTTPTTSLPTTTTQETAALITTEDVTTAAMTTADQAYPPIPTTTMPPLTCLMKRSSMSYTRIQDPSVITYAVEVVKTLVLPNLPNKIHKCASHCSADPDCVMIGFDIPTHTCYIFHVAVSVIHSFSVGQEYLCAVI</sequence>
<evidence type="ECO:0000313" key="2">
    <source>
        <dbReference type="Proteomes" id="UP000695022"/>
    </source>
</evidence>
<dbReference type="PROSITE" id="PS01186">
    <property type="entry name" value="EGF_2"/>
    <property type="match status" value="1"/>
</dbReference>
<accession>A0ABM1EUU5</accession>
<organism evidence="2 3">
    <name type="scientific">Priapulus caudatus</name>
    <name type="common">Priapulid worm</name>
    <dbReference type="NCBI Taxonomy" id="37621"/>
    <lineage>
        <taxon>Eukaryota</taxon>
        <taxon>Metazoa</taxon>
        <taxon>Ecdysozoa</taxon>
        <taxon>Scalidophora</taxon>
        <taxon>Priapulida</taxon>
        <taxon>Priapulimorpha</taxon>
        <taxon>Priapulimorphida</taxon>
        <taxon>Priapulidae</taxon>
        <taxon>Priapulus</taxon>
    </lineage>
</organism>
<dbReference type="RefSeq" id="XP_014675966.1">
    <property type="nucleotide sequence ID" value="XM_014820480.1"/>
</dbReference>
<dbReference type="GeneID" id="106815944"/>
<evidence type="ECO:0000313" key="3">
    <source>
        <dbReference type="RefSeq" id="XP_014675966.1"/>
    </source>
</evidence>
<dbReference type="InterPro" id="IPR000742">
    <property type="entry name" value="EGF"/>
</dbReference>
<feature type="domain" description="EGF-like" evidence="1">
    <location>
        <begin position="51"/>
        <end position="64"/>
    </location>
</feature>
<evidence type="ECO:0000259" key="1">
    <source>
        <dbReference type="PROSITE" id="PS01186"/>
    </source>
</evidence>
<dbReference type="Gene3D" id="2.10.25.10">
    <property type="entry name" value="Laminin"/>
    <property type="match status" value="1"/>
</dbReference>
<gene>
    <name evidence="3" type="primary">LOC106815944</name>
</gene>